<dbReference type="AlphaFoldDB" id="A0A0K1PKN4"/>
<dbReference type="EMBL" id="CP012333">
    <property type="protein sequence ID" value="AKU94098.1"/>
    <property type="molecule type" value="Genomic_DNA"/>
</dbReference>
<accession>A0A0K1PKN4</accession>
<dbReference type="Proteomes" id="UP000064967">
    <property type="component" value="Chromosome"/>
</dbReference>
<dbReference type="KEGG" id="llu:AKJ09_00762"/>
<protein>
    <submittedName>
        <fullName evidence="1">Uncharacterized protein</fullName>
    </submittedName>
</protein>
<keyword evidence="2" id="KW-1185">Reference proteome</keyword>
<evidence type="ECO:0000313" key="1">
    <source>
        <dbReference type="EMBL" id="AKU94098.1"/>
    </source>
</evidence>
<organism evidence="1 2">
    <name type="scientific">Labilithrix luteola</name>
    <dbReference type="NCBI Taxonomy" id="1391654"/>
    <lineage>
        <taxon>Bacteria</taxon>
        <taxon>Pseudomonadati</taxon>
        <taxon>Myxococcota</taxon>
        <taxon>Polyangia</taxon>
        <taxon>Polyangiales</taxon>
        <taxon>Labilitrichaceae</taxon>
        <taxon>Labilithrix</taxon>
    </lineage>
</organism>
<gene>
    <name evidence="1" type="ORF">AKJ09_00762</name>
</gene>
<evidence type="ECO:0000313" key="2">
    <source>
        <dbReference type="Proteomes" id="UP000064967"/>
    </source>
</evidence>
<name>A0A0K1PKN4_9BACT</name>
<reference evidence="1 2" key="1">
    <citation type="submission" date="2015-08" db="EMBL/GenBank/DDBJ databases">
        <authorList>
            <person name="Babu N.S."/>
            <person name="Beckwith C.J."/>
            <person name="Beseler K.G."/>
            <person name="Brison A."/>
            <person name="Carone J.V."/>
            <person name="Caskin T.P."/>
            <person name="Diamond M."/>
            <person name="Durham M.E."/>
            <person name="Foxe J.M."/>
            <person name="Go M."/>
            <person name="Henderson B.A."/>
            <person name="Jones I.B."/>
            <person name="McGettigan J.A."/>
            <person name="Micheletti S.J."/>
            <person name="Nasrallah M.E."/>
            <person name="Ortiz D."/>
            <person name="Piller C.R."/>
            <person name="Privatt S.R."/>
            <person name="Schneider S.L."/>
            <person name="Sharp S."/>
            <person name="Smith T.C."/>
            <person name="Stanton J.D."/>
            <person name="Ullery H.E."/>
            <person name="Wilson R.J."/>
            <person name="Serrano M.G."/>
            <person name="Buck G."/>
            <person name="Lee V."/>
            <person name="Wang Y."/>
            <person name="Carvalho R."/>
            <person name="Voegtly L."/>
            <person name="Shi R."/>
            <person name="Duckworth R."/>
            <person name="Johnson A."/>
            <person name="Loviza R."/>
            <person name="Walstead R."/>
            <person name="Shah Z."/>
            <person name="Kiflezghi M."/>
            <person name="Wade K."/>
            <person name="Ball S.L."/>
            <person name="Bradley K.W."/>
            <person name="Asai D.J."/>
            <person name="Bowman C.A."/>
            <person name="Russell D.A."/>
            <person name="Pope W.H."/>
            <person name="Jacobs-Sera D."/>
            <person name="Hendrix R.W."/>
            <person name="Hatfull G.F."/>
        </authorList>
    </citation>
    <scope>NUCLEOTIDE SEQUENCE [LARGE SCALE GENOMIC DNA]</scope>
    <source>
        <strain evidence="1 2">DSM 27648</strain>
    </source>
</reference>
<sequence>MRLTERLSIHAGAGALIPFARPSFVIEGPGFVHRLPVASVQMSAGAELHFP</sequence>
<proteinExistence type="predicted"/>